<keyword evidence="7 9" id="KW-0472">Membrane</keyword>
<dbReference type="Gene3D" id="2.170.130.10">
    <property type="entry name" value="TonB-dependent receptor, plug domain"/>
    <property type="match status" value="1"/>
</dbReference>
<dbReference type="CDD" id="cd01347">
    <property type="entry name" value="ligand_gated_channel"/>
    <property type="match status" value="1"/>
</dbReference>
<evidence type="ECO:0000256" key="2">
    <source>
        <dbReference type="ARBA" id="ARBA00009810"/>
    </source>
</evidence>
<feature type="chain" id="PRO_5046056032" evidence="11">
    <location>
        <begin position="26"/>
        <end position="653"/>
    </location>
</feature>
<sequence>MKITNKLTIGAFAALFLAAAVPASAEETELAQNNNSAELLQLDAVYIYGDERESSVDTITGEELERSTATSLNEIFKSNPQVSVGGGGLPVAQKVYVRGINDSLLNVSIDGATQAGEVYHHQSRVFIDPMLLKVVQVEAGAGAATNGPGALGGAIRYETKDPSDLLREGQDFGFLWKNSYYSNTDGWKSTLSVYGNATSQLDYLVTASMQKLDDFEDGDGDKVDYSSSDQLLGYLKFGFQHNDVHRSELSYERSEESGNRYNRPNMLAGFGHPVQPNSLHEQTTVRDTVTFNHTFNPDSEWVDGKFTLYYTSNDFERDVPVTEPTYGNAGIESIGFDFRNTSIMGAHSVTYGIDARHDEAYANQINAGFLGIQPDGDENALVYGVYLQDNWDVNEHLLLTAGARLDRYEHEDVDGDETEDTAFSPNVGFKYFVSEELTLYANASRVERGLGVSEAYFSSWADTGDQVEKEVATNYELGFNYEANNFSFGVEVFDQKIEDVVNYSDGDTLGDIKTQGYSAHFGYSFNQWYAQISVSEADPELDGETVIYSSYASASGRTWVFELDYAFENADASLGWRTRLVEGMGTIGGYEFDTYATSDIFGEWSPTEHVSVTLSINNLFDRDYKDHLTLYNSSPTTQDDIGRDIRLSVAYKF</sequence>
<evidence type="ECO:0000259" key="12">
    <source>
        <dbReference type="Pfam" id="PF00593"/>
    </source>
</evidence>
<evidence type="ECO:0000256" key="1">
    <source>
        <dbReference type="ARBA" id="ARBA00004571"/>
    </source>
</evidence>
<protein>
    <submittedName>
        <fullName evidence="14">TonB-dependent receptor</fullName>
    </submittedName>
</protein>
<evidence type="ECO:0000256" key="9">
    <source>
        <dbReference type="PROSITE-ProRule" id="PRU01360"/>
    </source>
</evidence>
<keyword evidence="3 9" id="KW-0813">Transport</keyword>
<evidence type="ECO:0000313" key="15">
    <source>
        <dbReference type="Proteomes" id="UP001324993"/>
    </source>
</evidence>
<dbReference type="EMBL" id="CP138858">
    <property type="protein sequence ID" value="WPJ94156.1"/>
    <property type="molecule type" value="Genomic_DNA"/>
</dbReference>
<evidence type="ECO:0000256" key="6">
    <source>
        <dbReference type="ARBA" id="ARBA00023077"/>
    </source>
</evidence>
<dbReference type="Proteomes" id="UP001324993">
    <property type="component" value="Chromosome"/>
</dbReference>
<dbReference type="PROSITE" id="PS52016">
    <property type="entry name" value="TONB_DEPENDENT_REC_3"/>
    <property type="match status" value="1"/>
</dbReference>
<evidence type="ECO:0000256" key="10">
    <source>
        <dbReference type="RuleBase" id="RU003357"/>
    </source>
</evidence>
<dbReference type="InterPro" id="IPR036942">
    <property type="entry name" value="Beta-barrel_TonB_sf"/>
</dbReference>
<keyword evidence="6 10" id="KW-0798">TonB box</keyword>
<dbReference type="RefSeq" id="WP_319831101.1">
    <property type="nucleotide sequence ID" value="NZ_CP138858.1"/>
</dbReference>
<comment type="similarity">
    <text evidence="2 9 10">Belongs to the TonB-dependent receptor family.</text>
</comment>
<dbReference type="SUPFAM" id="SSF56935">
    <property type="entry name" value="Porins"/>
    <property type="match status" value="1"/>
</dbReference>
<dbReference type="InterPro" id="IPR037066">
    <property type="entry name" value="Plug_dom_sf"/>
</dbReference>
<keyword evidence="5 9" id="KW-0812">Transmembrane</keyword>
<dbReference type="PANTHER" id="PTHR30069">
    <property type="entry name" value="TONB-DEPENDENT OUTER MEMBRANE RECEPTOR"/>
    <property type="match status" value="1"/>
</dbReference>
<evidence type="ECO:0000256" key="7">
    <source>
        <dbReference type="ARBA" id="ARBA00023136"/>
    </source>
</evidence>
<dbReference type="PANTHER" id="PTHR30069:SF41">
    <property type="entry name" value="HEME_HEMOPEXIN UTILIZATION PROTEIN C"/>
    <property type="match status" value="1"/>
</dbReference>
<feature type="signal peptide" evidence="11">
    <location>
        <begin position="1"/>
        <end position="25"/>
    </location>
</feature>
<feature type="domain" description="TonB-dependent receptor plug" evidence="13">
    <location>
        <begin position="53"/>
        <end position="154"/>
    </location>
</feature>
<dbReference type="InterPro" id="IPR000531">
    <property type="entry name" value="Beta-barrel_TonB"/>
</dbReference>
<feature type="domain" description="TonB-dependent receptor-like beta-barrel" evidence="12">
    <location>
        <begin position="277"/>
        <end position="619"/>
    </location>
</feature>
<dbReference type="Pfam" id="PF07715">
    <property type="entry name" value="Plug"/>
    <property type="match status" value="1"/>
</dbReference>
<evidence type="ECO:0000259" key="13">
    <source>
        <dbReference type="Pfam" id="PF07715"/>
    </source>
</evidence>
<evidence type="ECO:0000256" key="5">
    <source>
        <dbReference type="ARBA" id="ARBA00022692"/>
    </source>
</evidence>
<organism evidence="14 15">
    <name type="scientific">Coraliomargarita algicola</name>
    <dbReference type="NCBI Taxonomy" id="3092156"/>
    <lineage>
        <taxon>Bacteria</taxon>
        <taxon>Pseudomonadati</taxon>
        <taxon>Verrucomicrobiota</taxon>
        <taxon>Opitutia</taxon>
        <taxon>Puniceicoccales</taxon>
        <taxon>Coraliomargaritaceae</taxon>
        <taxon>Coraliomargarita</taxon>
    </lineage>
</organism>
<dbReference type="Pfam" id="PF00593">
    <property type="entry name" value="TonB_dep_Rec_b-barrel"/>
    <property type="match status" value="1"/>
</dbReference>
<gene>
    <name evidence="14" type="ORF">SH580_12005</name>
</gene>
<evidence type="ECO:0000256" key="4">
    <source>
        <dbReference type="ARBA" id="ARBA00022452"/>
    </source>
</evidence>
<dbReference type="Gene3D" id="2.40.170.20">
    <property type="entry name" value="TonB-dependent receptor, beta-barrel domain"/>
    <property type="match status" value="1"/>
</dbReference>
<keyword evidence="8 9" id="KW-0998">Cell outer membrane</keyword>
<keyword evidence="15" id="KW-1185">Reference proteome</keyword>
<name>A0ABZ0RFH2_9BACT</name>
<keyword evidence="14" id="KW-0675">Receptor</keyword>
<evidence type="ECO:0000256" key="8">
    <source>
        <dbReference type="ARBA" id="ARBA00023237"/>
    </source>
</evidence>
<dbReference type="InterPro" id="IPR039426">
    <property type="entry name" value="TonB-dep_rcpt-like"/>
</dbReference>
<evidence type="ECO:0000313" key="14">
    <source>
        <dbReference type="EMBL" id="WPJ94156.1"/>
    </source>
</evidence>
<keyword evidence="4 9" id="KW-1134">Transmembrane beta strand</keyword>
<accession>A0ABZ0RFH2</accession>
<dbReference type="InterPro" id="IPR012910">
    <property type="entry name" value="Plug_dom"/>
</dbReference>
<evidence type="ECO:0000256" key="3">
    <source>
        <dbReference type="ARBA" id="ARBA00022448"/>
    </source>
</evidence>
<evidence type="ECO:0000256" key="11">
    <source>
        <dbReference type="SAM" id="SignalP"/>
    </source>
</evidence>
<keyword evidence="11" id="KW-0732">Signal</keyword>
<reference evidence="14 15" key="1">
    <citation type="submission" date="2023-11" db="EMBL/GenBank/DDBJ databases">
        <title>Coraliomargarita sp. nov., isolated from marine algae.</title>
        <authorList>
            <person name="Lee J.K."/>
            <person name="Baek J.H."/>
            <person name="Kim J.M."/>
            <person name="Choi D.G."/>
            <person name="Jeon C.O."/>
        </authorList>
    </citation>
    <scope>NUCLEOTIDE SEQUENCE [LARGE SCALE GENOMIC DNA]</scope>
    <source>
        <strain evidence="14 15">J2-16</strain>
    </source>
</reference>
<comment type="subcellular location">
    <subcellularLocation>
        <location evidence="1 9">Cell outer membrane</location>
        <topology evidence="1 9">Multi-pass membrane protein</topology>
    </subcellularLocation>
</comment>
<proteinExistence type="inferred from homology"/>